<dbReference type="InterPro" id="IPR005471">
    <property type="entry name" value="Tscrpt_reg_IclR_N"/>
</dbReference>
<dbReference type="PROSITE" id="PS51078">
    <property type="entry name" value="ICLR_ED"/>
    <property type="match status" value="1"/>
</dbReference>
<protein>
    <submittedName>
        <fullName evidence="6">DNA-binding IclR family transcriptional regulator</fullName>
    </submittedName>
</protein>
<evidence type="ECO:0000256" key="3">
    <source>
        <dbReference type="ARBA" id="ARBA00023163"/>
    </source>
</evidence>
<dbReference type="PANTHER" id="PTHR30136:SF24">
    <property type="entry name" value="HTH-TYPE TRANSCRIPTIONAL REPRESSOR ALLR"/>
    <property type="match status" value="1"/>
</dbReference>
<dbReference type="Proteomes" id="UP000535511">
    <property type="component" value="Unassembled WGS sequence"/>
</dbReference>
<organism evidence="6 7">
    <name type="scientific">Nocardioides panaciterrulae</name>
    <dbReference type="NCBI Taxonomy" id="661492"/>
    <lineage>
        <taxon>Bacteria</taxon>
        <taxon>Bacillati</taxon>
        <taxon>Actinomycetota</taxon>
        <taxon>Actinomycetes</taxon>
        <taxon>Propionibacteriales</taxon>
        <taxon>Nocardioidaceae</taxon>
        <taxon>Nocardioides</taxon>
    </lineage>
</organism>
<evidence type="ECO:0000256" key="2">
    <source>
        <dbReference type="ARBA" id="ARBA00023125"/>
    </source>
</evidence>
<comment type="caution">
    <text evidence="6">The sequence shown here is derived from an EMBL/GenBank/DDBJ whole genome shotgun (WGS) entry which is preliminary data.</text>
</comment>
<dbReference type="GO" id="GO:0003700">
    <property type="term" value="F:DNA-binding transcription factor activity"/>
    <property type="evidence" value="ECO:0007669"/>
    <property type="project" value="TreeGrafter"/>
</dbReference>
<keyword evidence="2 6" id="KW-0238">DNA-binding</keyword>
<dbReference type="EMBL" id="JACCBG010000001">
    <property type="protein sequence ID" value="NYD41624.1"/>
    <property type="molecule type" value="Genomic_DNA"/>
</dbReference>
<dbReference type="PROSITE" id="PS51077">
    <property type="entry name" value="HTH_ICLR"/>
    <property type="match status" value="1"/>
</dbReference>
<dbReference type="Pfam" id="PF09339">
    <property type="entry name" value="HTH_IclR"/>
    <property type="match status" value="1"/>
</dbReference>
<dbReference type="SUPFAM" id="SSF55781">
    <property type="entry name" value="GAF domain-like"/>
    <property type="match status" value="1"/>
</dbReference>
<dbReference type="RefSeq" id="WP_179663344.1">
    <property type="nucleotide sequence ID" value="NZ_JACCBG010000001.1"/>
</dbReference>
<feature type="domain" description="IclR-ED" evidence="5">
    <location>
        <begin position="72"/>
        <end position="256"/>
    </location>
</feature>
<dbReference type="Gene3D" id="1.10.10.10">
    <property type="entry name" value="Winged helix-like DNA-binding domain superfamily/Winged helix DNA-binding domain"/>
    <property type="match status" value="1"/>
</dbReference>
<evidence type="ECO:0000256" key="1">
    <source>
        <dbReference type="ARBA" id="ARBA00023015"/>
    </source>
</evidence>
<keyword evidence="7" id="KW-1185">Reference proteome</keyword>
<feature type="domain" description="HTH iclR-type" evidence="4">
    <location>
        <begin position="8"/>
        <end position="71"/>
    </location>
</feature>
<evidence type="ECO:0000259" key="4">
    <source>
        <dbReference type="PROSITE" id="PS51077"/>
    </source>
</evidence>
<dbReference type="Pfam" id="PF01614">
    <property type="entry name" value="IclR_C"/>
    <property type="match status" value="1"/>
</dbReference>
<accession>A0A7Y9E5S1</accession>
<keyword evidence="3" id="KW-0804">Transcription</keyword>
<dbReference type="GO" id="GO:0045892">
    <property type="term" value="P:negative regulation of DNA-templated transcription"/>
    <property type="evidence" value="ECO:0007669"/>
    <property type="project" value="TreeGrafter"/>
</dbReference>
<keyword evidence="1" id="KW-0805">Transcription regulation</keyword>
<gene>
    <name evidence="6" type="ORF">BJZ21_001707</name>
</gene>
<dbReference type="InterPro" id="IPR050707">
    <property type="entry name" value="HTH_MetabolicPath_Reg"/>
</dbReference>
<dbReference type="Gene3D" id="3.30.450.40">
    <property type="match status" value="1"/>
</dbReference>
<dbReference type="SUPFAM" id="SSF46785">
    <property type="entry name" value="Winged helix' DNA-binding domain"/>
    <property type="match status" value="1"/>
</dbReference>
<dbReference type="InterPro" id="IPR036388">
    <property type="entry name" value="WH-like_DNA-bd_sf"/>
</dbReference>
<dbReference type="AlphaFoldDB" id="A0A7Y9E5S1"/>
<dbReference type="GO" id="GO:0003677">
    <property type="term" value="F:DNA binding"/>
    <property type="evidence" value="ECO:0007669"/>
    <property type="project" value="UniProtKB-KW"/>
</dbReference>
<evidence type="ECO:0000313" key="7">
    <source>
        <dbReference type="Proteomes" id="UP000535511"/>
    </source>
</evidence>
<dbReference type="InterPro" id="IPR029016">
    <property type="entry name" value="GAF-like_dom_sf"/>
</dbReference>
<dbReference type="InterPro" id="IPR036390">
    <property type="entry name" value="WH_DNA-bd_sf"/>
</dbReference>
<dbReference type="InterPro" id="IPR014757">
    <property type="entry name" value="Tscrpt_reg_IclR_C"/>
</dbReference>
<name>A0A7Y9E5S1_9ACTN</name>
<sequence>MVDDEHVPGALRHSFAVLDAVGQGGPAGLDVPEISARSGCHPRTVYRHLASLRALGMIDASPTDSRYRLGPGIAALALQASDQANFLRKARQFAQETGEETGLPVHVTVFDHGTAVTVASADSGLRNSGEMAPIVLGSRRPAHASASGKVLLAHSPSAFRAYTTRVVESFTENTITAVKALEDECAAVRELGWAIDNQEFIPGVTCLAVAVWGANQRVVGTLSVSTSLMESAHLRRDELLDLLRPAAAAFSASIGGKVPA</sequence>
<dbReference type="PANTHER" id="PTHR30136">
    <property type="entry name" value="HELIX-TURN-HELIX TRANSCRIPTIONAL REGULATOR, ICLR FAMILY"/>
    <property type="match status" value="1"/>
</dbReference>
<reference evidence="6 7" key="1">
    <citation type="submission" date="2020-07" db="EMBL/GenBank/DDBJ databases">
        <title>Sequencing the genomes of 1000 actinobacteria strains.</title>
        <authorList>
            <person name="Klenk H.-P."/>
        </authorList>
    </citation>
    <scope>NUCLEOTIDE SEQUENCE [LARGE SCALE GENOMIC DNA]</scope>
    <source>
        <strain evidence="6 7">DSM 21350</strain>
    </source>
</reference>
<proteinExistence type="predicted"/>
<evidence type="ECO:0000259" key="5">
    <source>
        <dbReference type="PROSITE" id="PS51078"/>
    </source>
</evidence>
<evidence type="ECO:0000313" key="6">
    <source>
        <dbReference type="EMBL" id="NYD41624.1"/>
    </source>
</evidence>